<dbReference type="STRING" id="349521.HCH_01183"/>
<dbReference type="EMBL" id="CP000155">
    <property type="protein sequence ID" value="ABC28059.1"/>
    <property type="molecule type" value="Genomic_DNA"/>
</dbReference>
<name>Q2SMR5_HAHCH</name>
<accession>Q2SMR5</accession>
<reference evidence="1 2" key="1">
    <citation type="journal article" date="2005" name="Nucleic Acids Res.">
        <title>Genomic blueprint of Hahella chejuensis, a marine microbe producing an algicidal agent.</title>
        <authorList>
            <person name="Jeong H."/>
            <person name="Yim J.H."/>
            <person name="Lee C."/>
            <person name="Choi S.-H."/>
            <person name="Park Y.K."/>
            <person name="Yoon S.H."/>
            <person name="Hur C.-G."/>
            <person name="Kang H.-Y."/>
            <person name="Kim D."/>
            <person name="Lee H.H."/>
            <person name="Park K.H."/>
            <person name="Park S.-H."/>
            <person name="Park H.-S."/>
            <person name="Lee H.K."/>
            <person name="Oh T.K."/>
            <person name="Kim J.F."/>
        </authorList>
    </citation>
    <scope>NUCLEOTIDE SEQUENCE [LARGE SCALE GENOMIC DNA]</scope>
    <source>
        <strain evidence="1 2">KCTC 2396</strain>
    </source>
</reference>
<evidence type="ECO:0000313" key="2">
    <source>
        <dbReference type="Proteomes" id="UP000000238"/>
    </source>
</evidence>
<evidence type="ECO:0000313" key="1">
    <source>
        <dbReference type="EMBL" id="ABC28059.1"/>
    </source>
</evidence>
<dbReference type="Proteomes" id="UP000000238">
    <property type="component" value="Chromosome"/>
</dbReference>
<organism evidence="1 2">
    <name type="scientific">Hahella chejuensis (strain KCTC 2396)</name>
    <dbReference type="NCBI Taxonomy" id="349521"/>
    <lineage>
        <taxon>Bacteria</taxon>
        <taxon>Pseudomonadati</taxon>
        <taxon>Pseudomonadota</taxon>
        <taxon>Gammaproteobacteria</taxon>
        <taxon>Oceanospirillales</taxon>
        <taxon>Hahellaceae</taxon>
        <taxon>Hahella</taxon>
    </lineage>
</organism>
<protein>
    <submittedName>
        <fullName evidence="1">Uncharacterized protein</fullName>
    </submittedName>
</protein>
<sequence>MGYTAPIDKPLTLMELYVSINMRFWLPFPPYEVPTRFV</sequence>
<dbReference type="AlphaFoldDB" id="Q2SMR5"/>
<gene>
    <name evidence="1" type="ordered locus">HCH_01183</name>
</gene>
<dbReference type="HOGENOM" id="CLU_3328547_0_0_6"/>
<keyword evidence="2" id="KW-1185">Reference proteome</keyword>
<dbReference type="KEGG" id="hch:HCH_01183"/>
<proteinExistence type="predicted"/>